<protein>
    <submittedName>
        <fullName evidence="2">Uncharacterized protein</fullName>
    </submittedName>
</protein>
<keyword evidence="3" id="KW-1185">Reference proteome</keyword>
<gene>
    <name evidence="2" type="ORF">OESDEN_12696</name>
</gene>
<feature type="compositionally biased region" description="Polar residues" evidence="1">
    <location>
        <begin position="20"/>
        <end position="31"/>
    </location>
</feature>
<name>A0A0B1SVI0_OESDE</name>
<feature type="non-terminal residue" evidence="2">
    <location>
        <position position="1"/>
    </location>
</feature>
<dbReference type="Proteomes" id="UP000053660">
    <property type="component" value="Unassembled WGS sequence"/>
</dbReference>
<sequence>LPVRKNTKAAARRLSIASCAPSTSRDNTSSHGVDPASCTPSRSFSKLVSPELHRFAKRTKCFKLRRASLPVFPVPKTSPLFRKASDISSPEAIAKCR</sequence>
<dbReference type="EMBL" id="KN557556">
    <property type="protein sequence ID" value="KHJ87527.1"/>
    <property type="molecule type" value="Genomic_DNA"/>
</dbReference>
<proteinExistence type="predicted"/>
<accession>A0A0B1SVI0</accession>
<evidence type="ECO:0000313" key="2">
    <source>
        <dbReference type="EMBL" id="KHJ87527.1"/>
    </source>
</evidence>
<organism evidence="2 3">
    <name type="scientific">Oesophagostomum dentatum</name>
    <name type="common">Nodular worm</name>
    <dbReference type="NCBI Taxonomy" id="61180"/>
    <lineage>
        <taxon>Eukaryota</taxon>
        <taxon>Metazoa</taxon>
        <taxon>Ecdysozoa</taxon>
        <taxon>Nematoda</taxon>
        <taxon>Chromadorea</taxon>
        <taxon>Rhabditida</taxon>
        <taxon>Rhabditina</taxon>
        <taxon>Rhabditomorpha</taxon>
        <taxon>Strongyloidea</taxon>
        <taxon>Strongylidae</taxon>
        <taxon>Oesophagostomum</taxon>
    </lineage>
</organism>
<feature type="region of interest" description="Disordered" evidence="1">
    <location>
        <begin position="14"/>
        <end position="43"/>
    </location>
</feature>
<reference evidence="2 3" key="1">
    <citation type="submission" date="2014-03" db="EMBL/GenBank/DDBJ databases">
        <title>Draft genome of the hookworm Oesophagostomum dentatum.</title>
        <authorList>
            <person name="Mitreva M."/>
        </authorList>
    </citation>
    <scope>NUCLEOTIDE SEQUENCE [LARGE SCALE GENOMIC DNA]</scope>
    <source>
        <strain evidence="2 3">OD-Hann</strain>
    </source>
</reference>
<evidence type="ECO:0000256" key="1">
    <source>
        <dbReference type="SAM" id="MobiDB-lite"/>
    </source>
</evidence>
<evidence type="ECO:0000313" key="3">
    <source>
        <dbReference type="Proteomes" id="UP000053660"/>
    </source>
</evidence>
<dbReference type="AlphaFoldDB" id="A0A0B1SVI0"/>